<dbReference type="Pfam" id="PF07589">
    <property type="entry name" value="PEP-CTERM"/>
    <property type="match status" value="1"/>
</dbReference>
<evidence type="ECO:0000256" key="1">
    <source>
        <dbReference type="SAM" id="Phobius"/>
    </source>
</evidence>
<proteinExistence type="predicted"/>
<protein>
    <submittedName>
        <fullName evidence="3">VPLPA-CTERM sorting domain-containing protein</fullName>
    </submittedName>
</protein>
<dbReference type="EMBL" id="WJPO01000005">
    <property type="protein sequence ID" value="MRH20450.1"/>
    <property type="molecule type" value="Genomic_DNA"/>
</dbReference>
<feature type="transmembrane region" description="Helical" evidence="1">
    <location>
        <begin position="12"/>
        <end position="35"/>
    </location>
</feature>
<keyword evidence="4" id="KW-1185">Reference proteome</keyword>
<comment type="caution">
    <text evidence="3">The sequence shown here is derived from an EMBL/GenBank/DDBJ whole genome shotgun (WGS) entry which is preliminary data.</text>
</comment>
<gene>
    <name evidence="3" type="ORF">GH815_05540</name>
</gene>
<keyword evidence="1" id="KW-1133">Transmembrane helix</keyword>
<organism evidence="3 4">
    <name type="scientific">Rhodovulum strictum</name>
    <dbReference type="NCBI Taxonomy" id="58314"/>
    <lineage>
        <taxon>Bacteria</taxon>
        <taxon>Pseudomonadati</taxon>
        <taxon>Pseudomonadota</taxon>
        <taxon>Alphaproteobacteria</taxon>
        <taxon>Rhodobacterales</taxon>
        <taxon>Paracoccaceae</taxon>
        <taxon>Rhodovulum</taxon>
    </lineage>
</organism>
<dbReference type="NCBIfam" id="TIGR03370">
    <property type="entry name" value="VPLPA-CTERM"/>
    <property type="match status" value="1"/>
</dbReference>
<dbReference type="InterPro" id="IPR022472">
    <property type="entry name" value="VPLPA-CTERM"/>
</dbReference>
<keyword evidence="1" id="KW-0472">Membrane</keyword>
<evidence type="ECO:0000313" key="4">
    <source>
        <dbReference type="Proteomes" id="UP000466730"/>
    </source>
</evidence>
<evidence type="ECO:0000313" key="3">
    <source>
        <dbReference type="EMBL" id="MRH20450.1"/>
    </source>
</evidence>
<dbReference type="Proteomes" id="UP000466730">
    <property type="component" value="Unassembled WGS sequence"/>
</dbReference>
<keyword evidence="1" id="KW-0812">Transmembrane</keyword>
<sequence>MAVRIRIDNGSISAVPLPAAGWLLIAGLGGLGVVARRKKS</sequence>
<reference evidence="3 4" key="1">
    <citation type="submission" date="2019-11" db="EMBL/GenBank/DDBJ databases">
        <title>Draft Whole-Genome sequence of the marine photosynthetic bacterium Rhodovulum strictum DSM 11289.</title>
        <authorList>
            <person name="Kyndt J.A."/>
            <person name="Meyer T.E."/>
        </authorList>
    </citation>
    <scope>NUCLEOTIDE SEQUENCE [LARGE SCALE GENOMIC DNA]</scope>
    <source>
        <strain evidence="3 4">DSM 11289</strain>
    </source>
</reference>
<dbReference type="InterPro" id="IPR013424">
    <property type="entry name" value="Ice-binding_C"/>
</dbReference>
<dbReference type="AlphaFoldDB" id="A0A844B406"/>
<accession>A0A844B406</accession>
<feature type="domain" description="Ice-binding protein C-terminal" evidence="2">
    <location>
        <begin position="14"/>
        <end position="38"/>
    </location>
</feature>
<evidence type="ECO:0000259" key="2">
    <source>
        <dbReference type="Pfam" id="PF07589"/>
    </source>
</evidence>
<name>A0A844B406_9RHOB</name>